<dbReference type="RefSeq" id="WP_238315823.1">
    <property type="nucleotide sequence ID" value="NZ_BQKV01000014.1"/>
</dbReference>
<sequence length="97" mass="11643">MTNEQRQQVKKALWNYGILQRFESEENRRWCDAIQETIDYYKDRDPIREGLLQIRYLEHTTEEKTLDKLHIGRTTYQKAQLDLLSTLAVFAARRGLL</sequence>
<comment type="caution">
    <text evidence="1">The sequence shown here is derived from an EMBL/GenBank/DDBJ whole genome shotgun (WGS) entry which is preliminary data.</text>
</comment>
<dbReference type="Proteomes" id="UP001055185">
    <property type="component" value="Unassembled WGS sequence"/>
</dbReference>
<organism evidence="1 2">
    <name type="scientific">Faecalibacterium gallinarum</name>
    <dbReference type="NCBI Taxonomy" id="2903556"/>
    <lineage>
        <taxon>Bacteria</taxon>
        <taxon>Bacillati</taxon>
        <taxon>Bacillota</taxon>
        <taxon>Clostridia</taxon>
        <taxon>Eubacteriales</taxon>
        <taxon>Oscillospiraceae</taxon>
        <taxon>Faecalibacterium</taxon>
    </lineage>
</organism>
<dbReference type="AlphaFoldDB" id="A0AA37IWE4"/>
<evidence type="ECO:0008006" key="3">
    <source>
        <dbReference type="Google" id="ProtNLM"/>
    </source>
</evidence>
<name>A0AA37IWE4_9FIRM</name>
<reference evidence="1" key="1">
    <citation type="journal article" date="2022" name="Int. J. Syst. Evol. Microbiol.">
        <title>Genome-based, phenotypic and chemotaxonomic classification of Faecalibacterium strains: proposal of three novel species Faecalibacterium duncaniae sp. nov., Faecalibacterium hattorii sp. nov. and Faecalibacterium gallinarum sp. nov. .</title>
        <authorList>
            <person name="Sakamoto M."/>
            <person name="Sakurai N."/>
            <person name="Tanno H."/>
            <person name="Iino T."/>
            <person name="Ohkuma M."/>
            <person name="Endo A."/>
        </authorList>
    </citation>
    <scope>NUCLEOTIDE SEQUENCE</scope>
    <source>
        <strain evidence="1">JCM 17207</strain>
    </source>
</reference>
<keyword evidence="2" id="KW-1185">Reference proteome</keyword>
<evidence type="ECO:0000313" key="1">
    <source>
        <dbReference type="EMBL" id="GJN63680.1"/>
    </source>
</evidence>
<dbReference type="EMBL" id="BQKV01000014">
    <property type="protein sequence ID" value="GJN63680.1"/>
    <property type="molecule type" value="Genomic_DNA"/>
</dbReference>
<evidence type="ECO:0000313" key="2">
    <source>
        <dbReference type="Proteomes" id="UP001055185"/>
    </source>
</evidence>
<protein>
    <recommendedName>
        <fullName evidence="3">SqdX protein</fullName>
    </recommendedName>
</protein>
<accession>A0AA37IWE4</accession>
<gene>
    <name evidence="1" type="ORF">JCM17207_03050</name>
</gene>
<proteinExistence type="predicted"/>